<evidence type="ECO:0000259" key="14">
    <source>
        <dbReference type="PROSITE" id="PS51918"/>
    </source>
</evidence>
<dbReference type="InterPro" id="IPR058240">
    <property type="entry name" value="rSAM_sf"/>
</dbReference>
<comment type="pathway">
    <text evidence="1 13">Cofactor biosynthesis; biotin biosynthesis; biotin from 7,8-diaminononanoate: step 2/2.</text>
</comment>
<evidence type="ECO:0000256" key="10">
    <source>
        <dbReference type="ARBA" id="ARBA00023004"/>
    </source>
</evidence>
<evidence type="ECO:0000256" key="9">
    <source>
        <dbReference type="ARBA" id="ARBA00022756"/>
    </source>
</evidence>
<evidence type="ECO:0000256" key="5">
    <source>
        <dbReference type="ARBA" id="ARBA00022679"/>
    </source>
</evidence>
<feature type="binding site" evidence="13">
    <location>
        <position position="108"/>
    </location>
    <ligand>
        <name>[2Fe-2S] cluster</name>
        <dbReference type="ChEBI" id="CHEBI:190135"/>
    </ligand>
</feature>
<feature type="binding site" evidence="13">
    <location>
        <position position="71"/>
    </location>
    <ligand>
        <name>[4Fe-4S] cluster</name>
        <dbReference type="ChEBI" id="CHEBI:49883"/>
        <note>4Fe-4S-S-AdoMet</note>
    </ligand>
</feature>
<dbReference type="SFLD" id="SFLDG01060">
    <property type="entry name" value="BATS_domain_containing"/>
    <property type="match status" value="1"/>
</dbReference>
<evidence type="ECO:0000256" key="13">
    <source>
        <dbReference type="HAMAP-Rule" id="MF_01694"/>
    </source>
</evidence>
<comment type="cofactor">
    <cofactor evidence="13">
        <name>[2Fe-2S] cluster</name>
        <dbReference type="ChEBI" id="CHEBI:190135"/>
    </cofactor>
    <text evidence="13">Binds 1 [2Fe-2S] cluster. The cluster is coordinated with 3 cysteines and 1 arginine.</text>
</comment>
<accession>A0ABS2Q1X4</accession>
<evidence type="ECO:0000256" key="11">
    <source>
        <dbReference type="ARBA" id="ARBA00023014"/>
    </source>
</evidence>
<dbReference type="Pfam" id="PF04055">
    <property type="entry name" value="Radical_SAM"/>
    <property type="match status" value="1"/>
</dbReference>
<keyword evidence="8 13" id="KW-0479">Metal-binding</keyword>
<dbReference type="Gene3D" id="3.20.20.70">
    <property type="entry name" value="Aldolase class I"/>
    <property type="match status" value="1"/>
</dbReference>
<evidence type="ECO:0000256" key="2">
    <source>
        <dbReference type="ARBA" id="ARBA00010765"/>
    </source>
</evidence>
<dbReference type="InterPro" id="IPR007197">
    <property type="entry name" value="rSAM"/>
</dbReference>
<dbReference type="EMBL" id="JAFBER010000018">
    <property type="protein sequence ID" value="MBM7646287.1"/>
    <property type="molecule type" value="Genomic_DNA"/>
</dbReference>
<feature type="domain" description="Radical SAM core" evidence="14">
    <location>
        <begin position="46"/>
        <end position="272"/>
    </location>
</feature>
<feature type="binding site" evidence="13">
    <location>
        <position position="270"/>
    </location>
    <ligand>
        <name>[2Fe-2S] cluster</name>
        <dbReference type="ChEBI" id="CHEBI:190135"/>
    </ligand>
</feature>
<keyword evidence="10 13" id="KW-0408">Iron</keyword>
<evidence type="ECO:0000256" key="6">
    <source>
        <dbReference type="ARBA" id="ARBA00022691"/>
    </source>
</evidence>
<dbReference type="Pfam" id="PF06968">
    <property type="entry name" value="BATS"/>
    <property type="match status" value="1"/>
</dbReference>
<feature type="binding site" evidence="13">
    <location>
        <position position="140"/>
    </location>
    <ligand>
        <name>[2Fe-2S] cluster</name>
        <dbReference type="ChEBI" id="CHEBI:190135"/>
    </ligand>
</feature>
<feature type="binding site" evidence="13">
    <location>
        <position position="200"/>
    </location>
    <ligand>
        <name>[2Fe-2S] cluster</name>
        <dbReference type="ChEBI" id="CHEBI:190135"/>
    </ligand>
</feature>
<dbReference type="InterPro" id="IPR006638">
    <property type="entry name" value="Elp3/MiaA/NifB-like_rSAM"/>
</dbReference>
<dbReference type="GO" id="GO:0004076">
    <property type="term" value="F:biotin synthase activity"/>
    <property type="evidence" value="ECO:0007669"/>
    <property type="project" value="UniProtKB-EC"/>
</dbReference>
<keyword evidence="6 13" id="KW-0949">S-adenosyl-L-methionine</keyword>
<dbReference type="PANTHER" id="PTHR22976:SF2">
    <property type="entry name" value="BIOTIN SYNTHASE, MITOCHONDRIAL"/>
    <property type="match status" value="1"/>
</dbReference>
<feature type="binding site" evidence="13">
    <location>
        <position position="64"/>
    </location>
    <ligand>
        <name>[4Fe-4S] cluster</name>
        <dbReference type="ChEBI" id="CHEBI:49883"/>
        <note>4Fe-4S-S-AdoMet</note>
    </ligand>
</feature>
<sequence>MDWLNLAEKVVNGYQCQPKEALAILNADDKHLLKVIDGAYFIRRHYYGKKVKLNMIINAKSGRCPENCAYCSQSIYADTDIERYPLVSKDTLIAGAKEAKKNKIGTYCIVISGRKPSNREVNQVAQAVKDIKEQLDIKICACLGLISEEQAHVLKAAGVDRFNHNLNTSESHHAYITTTHHYDDRVRTVKNIKRAGISPCSGVICGMGESDDDIVDMAFALKKLDADSIPINFLHPVPGTKLEHLDELTPNKCLKILSMFRYVNPTKEIRIAGGREYHLRTMQTMGLYIANSIFVGDYLTTGGQAAKQDYQMIKDLGFEVEENAFETQSQDFSL</sequence>
<dbReference type="RefSeq" id="WP_205004173.1">
    <property type="nucleotide sequence ID" value="NZ_JAFBER010000018.1"/>
</dbReference>
<dbReference type="PANTHER" id="PTHR22976">
    <property type="entry name" value="BIOTIN SYNTHASE"/>
    <property type="match status" value="1"/>
</dbReference>
<proteinExistence type="inferred from homology"/>
<dbReference type="PROSITE" id="PS51918">
    <property type="entry name" value="RADICAL_SAM"/>
    <property type="match status" value="1"/>
</dbReference>
<dbReference type="PIRSF" id="PIRSF001619">
    <property type="entry name" value="Biotin_synth"/>
    <property type="match status" value="1"/>
</dbReference>
<comment type="similarity">
    <text evidence="2 13">Belongs to the radical SAM superfamily. Biotin synthase family.</text>
</comment>
<evidence type="ECO:0000313" key="16">
    <source>
        <dbReference type="Proteomes" id="UP000808914"/>
    </source>
</evidence>
<keyword evidence="16" id="KW-1185">Reference proteome</keyword>
<evidence type="ECO:0000256" key="1">
    <source>
        <dbReference type="ARBA" id="ARBA00004942"/>
    </source>
</evidence>
<reference evidence="15 16" key="1">
    <citation type="submission" date="2021-01" db="EMBL/GenBank/DDBJ databases">
        <title>Genomic Encyclopedia of Type Strains, Phase IV (KMG-IV): sequencing the most valuable type-strain genomes for metagenomic binning, comparative biology and taxonomic classification.</title>
        <authorList>
            <person name="Goeker M."/>
        </authorList>
    </citation>
    <scope>NUCLEOTIDE SEQUENCE [LARGE SCALE GENOMIC DNA]</scope>
    <source>
        <strain evidence="15 16">DSM 28236</strain>
    </source>
</reference>
<keyword evidence="5 13" id="KW-0808">Transferase</keyword>
<feature type="binding site" evidence="13">
    <location>
        <position position="68"/>
    </location>
    <ligand>
        <name>[4Fe-4S] cluster</name>
        <dbReference type="ChEBI" id="CHEBI:49883"/>
        <note>4Fe-4S-S-AdoMet</note>
    </ligand>
</feature>
<dbReference type="NCBIfam" id="TIGR00433">
    <property type="entry name" value="bioB"/>
    <property type="match status" value="1"/>
</dbReference>
<dbReference type="SFLD" id="SFLDG01278">
    <property type="entry name" value="biotin_synthase_like"/>
    <property type="match status" value="1"/>
</dbReference>
<comment type="function">
    <text evidence="13">Catalyzes the conversion of dethiobiotin (DTB) to biotin by the insertion of a sulfur atom into dethiobiotin via a radical-based mechanism.</text>
</comment>
<dbReference type="InterPro" id="IPR024177">
    <property type="entry name" value="Biotin_synthase"/>
</dbReference>
<keyword evidence="9 13" id="KW-0093">Biotin biosynthesis</keyword>
<gene>
    <name evidence="13" type="primary">bioB</name>
    <name evidence="15" type="ORF">JOD45_002515</name>
</gene>
<dbReference type="InterPro" id="IPR013785">
    <property type="entry name" value="Aldolase_TIM"/>
</dbReference>
<keyword evidence="4 13" id="KW-0004">4Fe-4S</keyword>
<evidence type="ECO:0000256" key="12">
    <source>
        <dbReference type="ARBA" id="ARBA00051157"/>
    </source>
</evidence>
<evidence type="ECO:0000313" key="15">
    <source>
        <dbReference type="EMBL" id="MBM7646287.1"/>
    </source>
</evidence>
<dbReference type="SFLD" id="SFLDS00029">
    <property type="entry name" value="Radical_SAM"/>
    <property type="match status" value="1"/>
</dbReference>
<dbReference type="SMART" id="SM00876">
    <property type="entry name" value="BATS"/>
    <property type="match status" value="1"/>
</dbReference>
<dbReference type="InterPro" id="IPR002684">
    <property type="entry name" value="Biotin_synth/BioAB"/>
</dbReference>
<keyword evidence="7 13" id="KW-0001">2Fe-2S</keyword>
<name>A0ABS2Q1X4_9BACL</name>
<comment type="catalytic activity">
    <reaction evidence="12 13">
        <text>(4R,5S)-dethiobiotin + (sulfur carrier)-SH + 2 reduced [2Fe-2S]-[ferredoxin] + 2 S-adenosyl-L-methionine = (sulfur carrier)-H + biotin + 2 5'-deoxyadenosine + 2 L-methionine + 2 oxidized [2Fe-2S]-[ferredoxin]</text>
        <dbReference type="Rhea" id="RHEA:22060"/>
        <dbReference type="Rhea" id="RHEA-COMP:10000"/>
        <dbReference type="Rhea" id="RHEA-COMP:10001"/>
        <dbReference type="Rhea" id="RHEA-COMP:14737"/>
        <dbReference type="Rhea" id="RHEA-COMP:14739"/>
        <dbReference type="ChEBI" id="CHEBI:17319"/>
        <dbReference type="ChEBI" id="CHEBI:29917"/>
        <dbReference type="ChEBI" id="CHEBI:33737"/>
        <dbReference type="ChEBI" id="CHEBI:33738"/>
        <dbReference type="ChEBI" id="CHEBI:57586"/>
        <dbReference type="ChEBI" id="CHEBI:57844"/>
        <dbReference type="ChEBI" id="CHEBI:59789"/>
        <dbReference type="ChEBI" id="CHEBI:64428"/>
        <dbReference type="ChEBI" id="CHEBI:149473"/>
        <dbReference type="EC" id="2.8.1.6"/>
    </reaction>
</comment>
<dbReference type="CDD" id="cd01335">
    <property type="entry name" value="Radical_SAM"/>
    <property type="match status" value="1"/>
</dbReference>
<comment type="caution">
    <text evidence="15">The sequence shown here is derived from an EMBL/GenBank/DDBJ whole genome shotgun (WGS) entry which is preliminary data.</text>
</comment>
<dbReference type="EC" id="2.8.1.6" evidence="3 13"/>
<organism evidence="15 16">
    <name type="scientific">Scopulibacillus daqui</name>
    <dbReference type="NCBI Taxonomy" id="1469162"/>
    <lineage>
        <taxon>Bacteria</taxon>
        <taxon>Bacillati</taxon>
        <taxon>Bacillota</taxon>
        <taxon>Bacilli</taxon>
        <taxon>Bacillales</taxon>
        <taxon>Sporolactobacillaceae</taxon>
        <taxon>Scopulibacillus</taxon>
    </lineage>
</organism>
<dbReference type="HAMAP" id="MF_01694">
    <property type="entry name" value="BioB"/>
    <property type="match status" value="1"/>
</dbReference>
<evidence type="ECO:0000256" key="8">
    <source>
        <dbReference type="ARBA" id="ARBA00022723"/>
    </source>
</evidence>
<keyword evidence="11 13" id="KW-0411">Iron-sulfur</keyword>
<protein>
    <recommendedName>
        <fullName evidence="3 13">Biotin synthase</fullName>
        <ecNumber evidence="3 13">2.8.1.6</ecNumber>
    </recommendedName>
</protein>
<evidence type="ECO:0000256" key="3">
    <source>
        <dbReference type="ARBA" id="ARBA00012236"/>
    </source>
</evidence>
<dbReference type="SMART" id="SM00729">
    <property type="entry name" value="Elp3"/>
    <property type="match status" value="1"/>
</dbReference>
<evidence type="ECO:0000256" key="4">
    <source>
        <dbReference type="ARBA" id="ARBA00022485"/>
    </source>
</evidence>
<comment type="subunit">
    <text evidence="13">Homodimer.</text>
</comment>
<evidence type="ECO:0000256" key="7">
    <source>
        <dbReference type="ARBA" id="ARBA00022714"/>
    </source>
</evidence>
<comment type="cofactor">
    <cofactor evidence="13">
        <name>[4Fe-4S] cluster</name>
        <dbReference type="ChEBI" id="CHEBI:49883"/>
    </cofactor>
    <text evidence="13">Binds 1 [4Fe-4S] cluster. The cluster is coordinated with 3 cysteines and an exchangeable S-adenosyl-L-methionine.</text>
</comment>
<dbReference type="SUPFAM" id="SSF102114">
    <property type="entry name" value="Radical SAM enzymes"/>
    <property type="match status" value="1"/>
</dbReference>
<dbReference type="InterPro" id="IPR010722">
    <property type="entry name" value="BATS_dom"/>
</dbReference>
<dbReference type="Proteomes" id="UP000808914">
    <property type="component" value="Unassembled WGS sequence"/>
</dbReference>